<evidence type="ECO:0000256" key="4">
    <source>
        <dbReference type="ARBA" id="ARBA00022982"/>
    </source>
</evidence>
<dbReference type="GO" id="GO:0020037">
    <property type="term" value="F:heme binding"/>
    <property type="evidence" value="ECO:0007669"/>
    <property type="project" value="InterPro"/>
</dbReference>
<dbReference type="GO" id="GO:0046872">
    <property type="term" value="F:metal ion binding"/>
    <property type="evidence" value="ECO:0007669"/>
    <property type="project" value="UniProtKB-KW"/>
</dbReference>
<sequence length="360" mass="38103">MRVRITLRRVIAGLAGIGLAGLLFAWSGLLQVSASSGHWRVTDWFLHFVMRSSVRTHALFEEIPQNSAASPGDEALVSAAGHYAQACAVCHGAPGVAPSPVMQAATPPAPDLARTAGEWNDRELFWIVRHGVKYTGMPAWPADRPDEVLAMVAFVRTLPTMSPGRYRALTGAVITHSNVQAGPANIRSALSGCIACHGSDGLGRGQGDIPILAGQSFAYLRRALLDFQGGNRPSAVMAVAVRTLSRADIDAFAAYFAALPGLRRAPSKTSGLLTHGDPERQLPACMSCHGVGKSGPLLAGQKPAYVATRLRQWRSDTATVDAYKSQATMAVIARRIPDEDIDQIAKSLVIDAAEAGPGGR</sequence>
<evidence type="ECO:0000256" key="6">
    <source>
        <dbReference type="PROSITE-ProRule" id="PRU00433"/>
    </source>
</evidence>
<dbReference type="EMBL" id="CP073910">
    <property type="protein sequence ID" value="QUT05167.1"/>
    <property type="molecule type" value="Genomic_DNA"/>
</dbReference>
<evidence type="ECO:0000256" key="5">
    <source>
        <dbReference type="ARBA" id="ARBA00023004"/>
    </source>
</evidence>
<keyword evidence="3 6" id="KW-0479">Metal-binding</keyword>
<proteinExistence type="predicted"/>
<keyword evidence="1" id="KW-0813">Transport</keyword>
<keyword evidence="9" id="KW-1185">Reference proteome</keyword>
<feature type="domain" description="Cytochrome c" evidence="7">
    <location>
        <begin position="177"/>
        <end position="260"/>
    </location>
</feature>
<gene>
    <name evidence="8" type="ORF">KFK14_19535</name>
</gene>
<evidence type="ECO:0000259" key="7">
    <source>
        <dbReference type="PROSITE" id="PS51007"/>
    </source>
</evidence>
<evidence type="ECO:0000313" key="8">
    <source>
        <dbReference type="EMBL" id="QUT05167.1"/>
    </source>
</evidence>
<evidence type="ECO:0000256" key="1">
    <source>
        <dbReference type="ARBA" id="ARBA00022448"/>
    </source>
</evidence>
<dbReference type="PROSITE" id="PS51007">
    <property type="entry name" value="CYTC"/>
    <property type="match status" value="3"/>
</dbReference>
<dbReference type="InterPro" id="IPR009056">
    <property type="entry name" value="Cyt_c-like_dom"/>
</dbReference>
<feature type="domain" description="Cytochrome c" evidence="7">
    <location>
        <begin position="67"/>
        <end position="159"/>
    </location>
</feature>
<protein>
    <submittedName>
        <fullName evidence="8">C-type cytochrome</fullName>
    </submittedName>
</protein>
<keyword evidence="4" id="KW-0249">Electron transport</keyword>
<dbReference type="AlphaFoldDB" id="A0A975K814"/>
<evidence type="ECO:0000313" key="9">
    <source>
        <dbReference type="Proteomes" id="UP000681425"/>
    </source>
</evidence>
<accession>A0A975K814</accession>
<evidence type="ECO:0000256" key="2">
    <source>
        <dbReference type="ARBA" id="ARBA00022617"/>
    </source>
</evidence>
<dbReference type="Gene3D" id="1.10.760.10">
    <property type="entry name" value="Cytochrome c-like domain"/>
    <property type="match status" value="3"/>
</dbReference>
<keyword evidence="2 6" id="KW-0349">Heme</keyword>
<dbReference type="GO" id="GO:0009055">
    <property type="term" value="F:electron transfer activity"/>
    <property type="evidence" value="ECO:0007669"/>
    <property type="project" value="InterPro"/>
</dbReference>
<feature type="domain" description="Cytochrome c" evidence="7">
    <location>
        <begin position="271"/>
        <end position="352"/>
    </location>
</feature>
<dbReference type="Proteomes" id="UP000681425">
    <property type="component" value="Chromosome"/>
</dbReference>
<dbReference type="KEGG" id="spph:KFK14_19535"/>
<dbReference type="PANTHER" id="PTHR33751:SF9">
    <property type="entry name" value="CYTOCHROME C4"/>
    <property type="match status" value="1"/>
</dbReference>
<evidence type="ECO:0000256" key="3">
    <source>
        <dbReference type="ARBA" id="ARBA00022723"/>
    </source>
</evidence>
<name>A0A975K814_9SPHN</name>
<dbReference type="Pfam" id="PF13442">
    <property type="entry name" value="Cytochrome_CBB3"/>
    <property type="match status" value="1"/>
</dbReference>
<reference evidence="8" key="1">
    <citation type="submission" date="2021-04" db="EMBL/GenBank/DDBJ databases">
        <title>Isolation of p-tert-butylphenol degrading bacteria Sphingobium phenoxybenzoativorans Tas13 from active sludge.</title>
        <authorList>
            <person name="Li Y."/>
        </authorList>
    </citation>
    <scope>NUCLEOTIDE SEQUENCE</scope>
    <source>
        <strain evidence="8">Tas13</strain>
    </source>
</reference>
<dbReference type="InterPro" id="IPR050597">
    <property type="entry name" value="Cytochrome_c_Oxidase_Subunit"/>
</dbReference>
<dbReference type="PANTHER" id="PTHR33751">
    <property type="entry name" value="CBB3-TYPE CYTOCHROME C OXIDASE SUBUNIT FIXP"/>
    <property type="match status" value="1"/>
</dbReference>
<dbReference type="SUPFAM" id="SSF46626">
    <property type="entry name" value="Cytochrome c"/>
    <property type="match status" value="3"/>
</dbReference>
<organism evidence="8 9">
    <name type="scientific">Sphingobium phenoxybenzoativorans</name>
    <dbReference type="NCBI Taxonomy" id="1592790"/>
    <lineage>
        <taxon>Bacteria</taxon>
        <taxon>Pseudomonadati</taxon>
        <taxon>Pseudomonadota</taxon>
        <taxon>Alphaproteobacteria</taxon>
        <taxon>Sphingomonadales</taxon>
        <taxon>Sphingomonadaceae</taxon>
        <taxon>Sphingobium</taxon>
    </lineage>
</organism>
<dbReference type="InterPro" id="IPR036909">
    <property type="entry name" value="Cyt_c-like_dom_sf"/>
</dbReference>
<keyword evidence="5 6" id="KW-0408">Iron</keyword>